<reference evidence="2" key="1">
    <citation type="journal article" date="2014" name="Science">
        <title>Ancient hybridizations among the ancestral genomes of bread wheat.</title>
        <authorList>
            <consortium name="International Wheat Genome Sequencing Consortium,"/>
            <person name="Marcussen T."/>
            <person name="Sandve S.R."/>
            <person name="Heier L."/>
            <person name="Spannagl M."/>
            <person name="Pfeifer M."/>
            <person name="Jakobsen K.S."/>
            <person name="Wulff B.B."/>
            <person name="Steuernagel B."/>
            <person name="Mayer K.F."/>
            <person name="Olsen O.A."/>
        </authorList>
    </citation>
    <scope>NUCLEOTIDE SEQUENCE [LARGE SCALE GENOMIC DNA]</scope>
    <source>
        <strain evidence="2">cv. AL8/78</strain>
    </source>
</reference>
<accession>A0A453GPD8</accession>
<reference evidence="1" key="3">
    <citation type="journal article" date="2017" name="Nature">
        <title>Genome sequence of the progenitor of the wheat D genome Aegilops tauschii.</title>
        <authorList>
            <person name="Luo M.C."/>
            <person name="Gu Y.Q."/>
            <person name="Puiu D."/>
            <person name="Wang H."/>
            <person name="Twardziok S.O."/>
            <person name="Deal K.R."/>
            <person name="Huo N."/>
            <person name="Zhu T."/>
            <person name="Wang L."/>
            <person name="Wang Y."/>
            <person name="McGuire P.E."/>
            <person name="Liu S."/>
            <person name="Long H."/>
            <person name="Ramasamy R.K."/>
            <person name="Rodriguez J.C."/>
            <person name="Van S.L."/>
            <person name="Yuan L."/>
            <person name="Wang Z."/>
            <person name="Xia Z."/>
            <person name="Xiao L."/>
            <person name="Anderson O.D."/>
            <person name="Ouyang S."/>
            <person name="Liang Y."/>
            <person name="Zimin A.V."/>
            <person name="Pertea G."/>
            <person name="Qi P."/>
            <person name="Bennetzen J.L."/>
            <person name="Dai X."/>
            <person name="Dawson M.W."/>
            <person name="Muller H.G."/>
            <person name="Kugler K."/>
            <person name="Rivarola-Duarte L."/>
            <person name="Spannagl M."/>
            <person name="Mayer K.F.X."/>
            <person name="Lu F.H."/>
            <person name="Bevan M.W."/>
            <person name="Leroy P."/>
            <person name="Li P."/>
            <person name="You F.M."/>
            <person name="Sun Q."/>
            <person name="Liu Z."/>
            <person name="Lyons E."/>
            <person name="Wicker T."/>
            <person name="Salzberg S.L."/>
            <person name="Devos K.M."/>
            <person name="Dvorak J."/>
        </authorList>
    </citation>
    <scope>NUCLEOTIDE SEQUENCE [LARGE SCALE GENOMIC DNA]</scope>
    <source>
        <strain evidence="1">cv. AL8/78</strain>
    </source>
</reference>
<sequence length="64" mass="6916">MLIGREPDENHDLGIIGCGCTKIDLGWPWLLSRILSNPNLKVPDGSGCYISATNRHGPSSPDLN</sequence>
<protein>
    <submittedName>
        <fullName evidence="1">Uncharacterized protein</fullName>
    </submittedName>
</protein>
<dbReference type="EnsemblPlants" id="AET3Gv21142300.9">
    <property type="protein sequence ID" value="AET3Gv21142300.9"/>
    <property type="gene ID" value="AET3Gv21142300"/>
</dbReference>
<reference evidence="1" key="4">
    <citation type="submission" date="2019-03" db="UniProtKB">
        <authorList>
            <consortium name="EnsemblPlants"/>
        </authorList>
    </citation>
    <scope>IDENTIFICATION</scope>
</reference>
<dbReference type="Proteomes" id="UP000015105">
    <property type="component" value="Chromosome 3D"/>
</dbReference>
<proteinExistence type="predicted"/>
<keyword evidence="2" id="KW-1185">Reference proteome</keyword>
<evidence type="ECO:0000313" key="2">
    <source>
        <dbReference type="Proteomes" id="UP000015105"/>
    </source>
</evidence>
<reference evidence="1" key="5">
    <citation type="journal article" date="2021" name="G3 (Bethesda)">
        <title>Aegilops tauschii genome assembly Aet v5.0 features greater sequence contiguity and improved annotation.</title>
        <authorList>
            <person name="Wang L."/>
            <person name="Zhu T."/>
            <person name="Rodriguez J.C."/>
            <person name="Deal K.R."/>
            <person name="Dubcovsky J."/>
            <person name="McGuire P.E."/>
            <person name="Lux T."/>
            <person name="Spannagl M."/>
            <person name="Mayer K.F.X."/>
            <person name="Baldrich P."/>
            <person name="Meyers B.C."/>
            <person name="Huo N."/>
            <person name="Gu Y.Q."/>
            <person name="Zhou H."/>
            <person name="Devos K.M."/>
            <person name="Bennetzen J.L."/>
            <person name="Unver T."/>
            <person name="Budak H."/>
            <person name="Gulick P.J."/>
            <person name="Galiba G."/>
            <person name="Kalapos B."/>
            <person name="Nelson D.R."/>
            <person name="Li P."/>
            <person name="You F.M."/>
            <person name="Luo M.C."/>
            <person name="Dvorak J."/>
        </authorList>
    </citation>
    <scope>NUCLEOTIDE SEQUENCE [LARGE SCALE GENOMIC DNA]</scope>
    <source>
        <strain evidence="1">cv. AL8/78</strain>
    </source>
</reference>
<dbReference type="Gramene" id="AET3Gv21142300.9">
    <property type="protein sequence ID" value="AET3Gv21142300.9"/>
    <property type="gene ID" value="AET3Gv21142300"/>
</dbReference>
<dbReference type="AlphaFoldDB" id="A0A453GPD8"/>
<evidence type="ECO:0000313" key="1">
    <source>
        <dbReference type="EnsemblPlants" id="AET3Gv21142300.9"/>
    </source>
</evidence>
<organism evidence="1 2">
    <name type="scientific">Aegilops tauschii subsp. strangulata</name>
    <name type="common">Goatgrass</name>
    <dbReference type="NCBI Taxonomy" id="200361"/>
    <lineage>
        <taxon>Eukaryota</taxon>
        <taxon>Viridiplantae</taxon>
        <taxon>Streptophyta</taxon>
        <taxon>Embryophyta</taxon>
        <taxon>Tracheophyta</taxon>
        <taxon>Spermatophyta</taxon>
        <taxon>Magnoliopsida</taxon>
        <taxon>Liliopsida</taxon>
        <taxon>Poales</taxon>
        <taxon>Poaceae</taxon>
        <taxon>BOP clade</taxon>
        <taxon>Pooideae</taxon>
        <taxon>Triticodae</taxon>
        <taxon>Triticeae</taxon>
        <taxon>Triticinae</taxon>
        <taxon>Aegilops</taxon>
    </lineage>
</organism>
<name>A0A453GPD8_AEGTS</name>
<reference evidence="2" key="2">
    <citation type="journal article" date="2017" name="Nat. Plants">
        <title>The Aegilops tauschii genome reveals multiple impacts of transposons.</title>
        <authorList>
            <person name="Zhao G."/>
            <person name="Zou C."/>
            <person name="Li K."/>
            <person name="Wang K."/>
            <person name="Li T."/>
            <person name="Gao L."/>
            <person name="Zhang X."/>
            <person name="Wang H."/>
            <person name="Yang Z."/>
            <person name="Liu X."/>
            <person name="Jiang W."/>
            <person name="Mao L."/>
            <person name="Kong X."/>
            <person name="Jiao Y."/>
            <person name="Jia J."/>
        </authorList>
    </citation>
    <scope>NUCLEOTIDE SEQUENCE [LARGE SCALE GENOMIC DNA]</scope>
    <source>
        <strain evidence="2">cv. AL8/78</strain>
    </source>
</reference>